<reference evidence="1 2" key="1">
    <citation type="submission" date="2024-02" db="EMBL/GenBank/DDBJ databases">
        <authorList>
            <person name="Chen Y."/>
            <person name="Shah S."/>
            <person name="Dougan E. K."/>
            <person name="Thang M."/>
            <person name="Chan C."/>
        </authorList>
    </citation>
    <scope>NUCLEOTIDE SEQUENCE [LARGE SCALE GENOMIC DNA]</scope>
</reference>
<comment type="caution">
    <text evidence="1">The sequence shown here is derived from an EMBL/GenBank/DDBJ whole genome shotgun (WGS) entry which is preliminary data.</text>
</comment>
<name>A0ABP0LXA8_9DINO</name>
<organism evidence="1 2">
    <name type="scientific">Durusdinium trenchii</name>
    <dbReference type="NCBI Taxonomy" id="1381693"/>
    <lineage>
        <taxon>Eukaryota</taxon>
        <taxon>Sar</taxon>
        <taxon>Alveolata</taxon>
        <taxon>Dinophyceae</taxon>
        <taxon>Suessiales</taxon>
        <taxon>Symbiodiniaceae</taxon>
        <taxon>Durusdinium</taxon>
    </lineage>
</organism>
<accession>A0ABP0LXA8</accession>
<protein>
    <submittedName>
        <fullName evidence="1">Uncharacterized protein</fullName>
    </submittedName>
</protein>
<gene>
    <name evidence="1" type="ORF">CCMP2556_LOCUS23158</name>
</gene>
<evidence type="ECO:0000313" key="1">
    <source>
        <dbReference type="EMBL" id="CAK9043840.1"/>
    </source>
</evidence>
<keyword evidence="2" id="KW-1185">Reference proteome</keyword>
<dbReference type="Proteomes" id="UP001642484">
    <property type="component" value="Unassembled WGS sequence"/>
</dbReference>
<dbReference type="EMBL" id="CAXAMN010014614">
    <property type="protein sequence ID" value="CAK9043840.1"/>
    <property type="molecule type" value="Genomic_DNA"/>
</dbReference>
<feature type="non-terminal residue" evidence="1">
    <location>
        <position position="1"/>
    </location>
</feature>
<evidence type="ECO:0000313" key="2">
    <source>
        <dbReference type="Proteomes" id="UP001642484"/>
    </source>
</evidence>
<proteinExistence type="predicted"/>
<sequence>PPSRAEMVSGRQCHFHHRVLRRCACLESHAPAVLAWFGIVRKSTSQKRPLDPSD</sequence>